<dbReference type="Gene3D" id="3.30.200.20">
    <property type="entry name" value="Phosphorylase Kinase, domain 1"/>
    <property type="match status" value="1"/>
</dbReference>
<keyword evidence="5 8" id="KW-0472">Membrane</keyword>
<dbReference type="EMBL" id="JAXIOK010000006">
    <property type="protein sequence ID" value="KAK4767953.1"/>
    <property type="molecule type" value="Genomic_DNA"/>
</dbReference>
<dbReference type="PANTHER" id="PTHR47974">
    <property type="entry name" value="OS07G0415500 PROTEIN"/>
    <property type="match status" value="1"/>
</dbReference>
<evidence type="ECO:0000256" key="5">
    <source>
        <dbReference type="ARBA" id="ARBA00023136"/>
    </source>
</evidence>
<dbReference type="PROSITE" id="PS50011">
    <property type="entry name" value="PROTEIN_KINASE_DOM"/>
    <property type="match status" value="1"/>
</dbReference>
<feature type="transmembrane region" description="Helical" evidence="8">
    <location>
        <begin position="91"/>
        <end position="112"/>
    </location>
</feature>
<dbReference type="InterPro" id="IPR017441">
    <property type="entry name" value="Protein_kinase_ATP_BS"/>
</dbReference>
<evidence type="ECO:0000256" key="7">
    <source>
        <dbReference type="PROSITE-ProRule" id="PRU10141"/>
    </source>
</evidence>
<name>A0AAN7KF59_9MYRT</name>
<comment type="caution">
    <text evidence="10">The sequence shown here is derived from an EMBL/GenBank/DDBJ whole genome shotgun (WGS) entry which is preliminary data.</text>
</comment>
<dbReference type="Pfam" id="PF07714">
    <property type="entry name" value="PK_Tyr_Ser-Thr"/>
    <property type="match status" value="1"/>
</dbReference>
<dbReference type="SUPFAM" id="SSF56112">
    <property type="entry name" value="Protein kinase-like (PK-like)"/>
    <property type="match status" value="1"/>
</dbReference>
<dbReference type="InterPro" id="IPR036426">
    <property type="entry name" value="Bulb-type_lectin_dom_sf"/>
</dbReference>
<accession>A0AAN7KF59</accession>
<keyword evidence="11" id="KW-1185">Reference proteome</keyword>
<keyword evidence="7" id="KW-0547">Nucleotide-binding</keyword>
<keyword evidence="2 8" id="KW-0812">Transmembrane</keyword>
<dbReference type="GO" id="GO:0005524">
    <property type="term" value="F:ATP binding"/>
    <property type="evidence" value="ECO:0007669"/>
    <property type="project" value="UniProtKB-UniRule"/>
</dbReference>
<sequence length="253" mass="27849">MVTLTPIILRPFSLTASSRGAVILHASFSPPAIPSAGLRSFTQSHRGLLSLRGESLRRLSFDICAPVWMANRDIPVNSKGSRLSLMDDGNLILTDAVAGIEIVLVFVVWFLFFRNQQDITGASHVYSLAPTGFRRYTYNELRKATKNFSEEIGRGAGGIVYKGVLPDRRLAAVKLLNEDTTGEADFLAEVSIIGKLNHMNITQCFGIQDLPLKLIPSWIFINRLLVYEYVEHEDAGMDHIGAVLLVSGEDSGT</sequence>
<evidence type="ECO:0000313" key="11">
    <source>
        <dbReference type="Proteomes" id="UP001345219"/>
    </source>
</evidence>
<dbReference type="GO" id="GO:0004672">
    <property type="term" value="F:protein kinase activity"/>
    <property type="evidence" value="ECO:0007669"/>
    <property type="project" value="InterPro"/>
</dbReference>
<organism evidence="10 11">
    <name type="scientific">Trapa incisa</name>
    <dbReference type="NCBI Taxonomy" id="236973"/>
    <lineage>
        <taxon>Eukaryota</taxon>
        <taxon>Viridiplantae</taxon>
        <taxon>Streptophyta</taxon>
        <taxon>Embryophyta</taxon>
        <taxon>Tracheophyta</taxon>
        <taxon>Spermatophyta</taxon>
        <taxon>Magnoliopsida</taxon>
        <taxon>eudicotyledons</taxon>
        <taxon>Gunneridae</taxon>
        <taxon>Pentapetalae</taxon>
        <taxon>rosids</taxon>
        <taxon>malvids</taxon>
        <taxon>Myrtales</taxon>
        <taxon>Lythraceae</taxon>
        <taxon>Trapa</taxon>
    </lineage>
</organism>
<dbReference type="InterPro" id="IPR000719">
    <property type="entry name" value="Prot_kinase_dom"/>
</dbReference>
<dbReference type="PROSITE" id="PS00107">
    <property type="entry name" value="PROTEIN_KINASE_ATP"/>
    <property type="match status" value="1"/>
</dbReference>
<evidence type="ECO:0000256" key="2">
    <source>
        <dbReference type="ARBA" id="ARBA00022692"/>
    </source>
</evidence>
<feature type="domain" description="Protein kinase" evidence="9">
    <location>
        <begin position="146"/>
        <end position="253"/>
    </location>
</feature>
<dbReference type="InterPro" id="IPR001245">
    <property type="entry name" value="Ser-Thr/Tyr_kinase_cat_dom"/>
</dbReference>
<keyword evidence="7" id="KW-0067">ATP-binding</keyword>
<feature type="binding site" evidence="7">
    <location>
        <position position="174"/>
    </location>
    <ligand>
        <name>ATP</name>
        <dbReference type="ChEBI" id="CHEBI:30616"/>
    </ligand>
</feature>
<evidence type="ECO:0000256" key="3">
    <source>
        <dbReference type="ARBA" id="ARBA00022729"/>
    </source>
</evidence>
<keyword evidence="6" id="KW-1015">Disulfide bond</keyword>
<proteinExistence type="predicted"/>
<dbReference type="InterPro" id="IPR011009">
    <property type="entry name" value="Kinase-like_dom_sf"/>
</dbReference>
<evidence type="ECO:0000256" key="1">
    <source>
        <dbReference type="ARBA" id="ARBA00004167"/>
    </source>
</evidence>
<evidence type="ECO:0000313" key="10">
    <source>
        <dbReference type="EMBL" id="KAK4767953.1"/>
    </source>
</evidence>
<evidence type="ECO:0000256" key="8">
    <source>
        <dbReference type="SAM" id="Phobius"/>
    </source>
</evidence>
<gene>
    <name evidence="10" type="ORF">SAY87_003094</name>
</gene>
<evidence type="ECO:0000259" key="9">
    <source>
        <dbReference type="PROSITE" id="PS50011"/>
    </source>
</evidence>
<dbReference type="GO" id="GO:0016020">
    <property type="term" value="C:membrane"/>
    <property type="evidence" value="ECO:0007669"/>
    <property type="project" value="UniProtKB-SubCell"/>
</dbReference>
<evidence type="ECO:0000256" key="4">
    <source>
        <dbReference type="ARBA" id="ARBA00022989"/>
    </source>
</evidence>
<dbReference type="AlphaFoldDB" id="A0AAN7KF59"/>
<keyword evidence="3" id="KW-0732">Signal</keyword>
<reference evidence="10 11" key="1">
    <citation type="journal article" date="2023" name="Hortic Res">
        <title>Pangenome of water caltrop reveals structural variations and asymmetric subgenome divergence after allopolyploidization.</title>
        <authorList>
            <person name="Zhang X."/>
            <person name="Chen Y."/>
            <person name="Wang L."/>
            <person name="Yuan Y."/>
            <person name="Fang M."/>
            <person name="Shi L."/>
            <person name="Lu R."/>
            <person name="Comes H.P."/>
            <person name="Ma Y."/>
            <person name="Chen Y."/>
            <person name="Huang G."/>
            <person name="Zhou Y."/>
            <person name="Zheng Z."/>
            <person name="Qiu Y."/>
        </authorList>
    </citation>
    <scope>NUCLEOTIDE SEQUENCE [LARGE SCALE GENOMIC DNA]</scope>
    <source>
        <tissue evidence="10">Roots</tissue>
    </source>
</reference>
<dbReference type="PANTHER" id="PTHR47974:SF3">
    <property type="entry name" value="RECEPTOR-LIKE SERINE_THREONINE-PROTEIN KINASE"/>
    <property type="match status" value="1"/>
</dbReference>
<dbReference type="Proteomes" id="UP001345219">
    <property type="component" value="Chromosome 3"/>
</dbReference>
<keyword evidence="4 8" id="KW-1133">Transmembrane helix</keyword>
<protein>
    <recommendedName>
        <fullName evidence="9">Protein kinase domain-containing protein</fullName>
    </recommendedName>
</protein>
<comment type="subcellular location">
    <subcellularLocation>
        <location evidence="1">Membrane</location>
        <topology evidence="1">Single-pass membrane protein</topology>
    </subcellularLocation>
</comment>
<evidence type="ECO:0000256" key="6">
    <source>
        <dbReference type="ARBA" id="ARBA00023157"/>
    </source>
</evidence>
<dbReference type="SUPFAM" id="SSF51110">
    <property type="entry name" value="alpha-D-mannose-specific plant lectins"/>
    <property type="match status" value="1"/>
</dbReference>